<evidence type="ECO:0000313" key="3">
    <source>
        <dbReference type="Proteomes" id="UP001230426"/>
    </source>
</evidence>
<evidence type="ECO:0000313" key="2">
    <source>
        <dbReference type="EMBL" id="MDP9869022.1"/>
    </source>
</evidence>
<dbReference type="EMBL" id="JAUSRB010000002">
    <property type="protein sequence ID" value="MDP9869022.1"/>
    <property type="molecule type" value="Genomic_DNA"/>
</dbReference>
<protein>
    <recommendedName>
        <fullName evidence="4">FXSXX-COOH protein</fullName>
    </recommendedName>
</protein>
<dbReference type="Proteomes" id="UP001230426">
    <property type="component" value="Unassembled WGS sequence"/>
</dbReference>
<keyword evidence="3" id="KW-1185">Reference proteome</keyword>
<proteinExistence type="predicted"/>
<feature type="compositionally biased region" description="Polar residues" evidence="1">
    <location>
        <begin position="1"/>
        <end position="11"/>
    </location>
</feature>
<gene>
    <name evidence="2" type="ORF">J2S55_008288</name>
</gene>
<evidence type="ECO:0000256" key="1">
    <source>
        <dbReference type="SAM" id="MobiDB-lite"/>
    </source>
</evidence>
<dbReference type="RefSeq" id="WP_306872480.1">
    <property type="nucleotide sequence ID" value="NZ_JAUSRB010000002.1"/>
</dbReference>
<name>A0ABT9RIA6_9ACTN</name>
<feature type="region of interest" description="Disordered" evidence="1">
    <location>
        <begin position="1"/>
        <end position="37"/>
    </location>
</feature>
<accession>A0ABT9RIA6</accession>
<evidence type="ECO:0008006" key="4">
    <source>
        <dbReference type="Google" id="ProtNLM"/>
    </source>
</evidence>
<organism evidence="2 3">
    <name type="scientific">Streptosporangium brasiliense</name>
    <dbReference type="NCBI Taxonomy" id="47480"/>
    <lineage>
        <taxon>Bacteria</taxon>
        <taxon>Bacillati</taxon>
        <taxon>Actinomycetota</taxon>
        <taxon>Actinomycetes</taxon>
        <taxon>Streptosporangiales</taxon>
        <taxon>Streptosporangiaceae</taxon>
        <taxon>Streptosporangium</taxon>
    </lineage>
</organism>
<sequence>MHRPNDFSTSDADIEPTGIGTVVDGNSAHVGSLTPPTVPLSVKPQSGADGLVEHLENLLHDVPETFS</sequence>
<reference evidence="2 3" key="1">
    <citation type="submission" date="2023-07" db="EMBL/GenBank/DDBJ databases">
        <title>Sequencing the genomes of 1000 actinobacteria strains.</title>
        <authorList>
            <person name="Klenk H.-P."/>
        </authorList>
    </citation>
    <scope>NUCLEOTIDE SEQUENCE [LARGE SCALE GENOMIC DNA]</scope>
    <source>
        <strain evidence="2 3">DSM 44109</strain>
    </source>
</reference>
<comment type="caution">
    <text evidence="2">The sequence shown here is derived from an EMBL/GenBank/DDBJ whole genome shotgun (WGS) entry which is preliminary data.</text>
</comment>